<sequence length="53" mass="6251">MRRGGFEHLGTTGKIQERRDRGRQGAKMLDDLASWFDKRSTSELIKSTRERER</sequence>
<evidence type="ECO:0000256" key="1">
    <source>
        <dbReference type="SAM" id="MobiDB-lite"/>
    </source>
</evidence>
<reference evidence="2" key="1">
    <citation type="submission" date="2014-12" db="EMBL/GenBank/DDBJ databases">
        <title>Insight into the proteome of Arion vulgaris.</title>
        <authorList>
            <person name="Aradska J."/>
            <person name="Bulat T."/>
            <person name="Smidak R."/>
            <person name="Sarate P."/>
            <person name="Gangsoo J."/>
            <person name="Sialana F."/>
            <person name="Bilban M."/>
            <person name="Lubec G."/>
        </authorList>
    </citation>
    <scope>NUCLEOTIDE SEQUENCE</scope>
    <source>
        <tissue evidence="2">Skin</tissue>
    </source>
</reference>
<protein>
    <submittedName>
        <fullName evidence="2">Uncharacterized protein</fullName>
    </submittedName>
</protein>
<evidence type="ECO:0000313" key="2">
    <source>
        <dbReference type="EMBL" id="CEK91237.1"/>
    </source>
</evidence>
<accession>A0A0B7BEB8</accession>
<proteinExistence type="predicted"/>
<name>A0A0B7BEB8_9EUPU</name>
<dbReference type="EMBL" id="HACG01044372">
    <property type="protein sequence ID" value="CEK91237.1"/>
    <property type="molecule type" value="Transcribed_RNA"/>
</dbReference>
<feature type="region of interest" description="Disordered" evidence="1">
    <location>
        <begin position="1"/>
        <end position="26"/>
    </location>
</feature>
<organism evidence="2">
    <name type="scientific">Arion vulgaris</name>
    <dbReference type="NCBI Taxonomy" id="1028688"/>
    <lineage>
        <taxon>Eukaryota</taxon>
        <taxon>Metazoa</taxon>
        <taxon>Spiralia</taxon>
        <taxon>Lophotrochozoa</taxon>
        <taxon>Mollusca</taxon>
        <taxon>Gastropoda</taxon>
        <taxon>Heterobranchia</taxon>
        <taxon>Euthyneura</taxon>
        <taxon>Panpulmonata</taxon>
        <taxon>Eupulmonata</taxon>
        <taxon>Stylommatophora</taxon>
        <taxon>Helicina</taxon>
        <taxon>Arionoidea</taxon>
        <taxon>Arionidae</taxon>
        <taxon>Arion</taxon>
    </lineage>
</organism>
<gene>
    <name evidence="2" type="primary">ORF181693</name>
</gene>
<dbReference type="AlphaFoldDB" id="A0A0B7BEB8"/>